<dbReference type="InterPro" id="IPR021145">
    <property type="entry name" value="Portal_protein_SPP1_Gp6-like"/>
</dbReference>
<sequence length="488" mass="53249">MGCEDDEAEARTEAEGGDSQMRLPIEGLSDEAQEAVSLLLGQLAEKRSINKTRQNYFEAAQKTKHFGIAVPPHMVEFETTLSWGEGACTHLNDRINLEGFEIPDSDVLPLNLSRIIRQNKLLAESTMAHLEAQKYGPAFTMALAGYAGEPDVVVRSLSARVTTGEWNPNSRRLTKILTVTGAKWGRVTEMIYADDEMVYTIAEGDRGGLTVVHSAGVPMCPGTLLPFRPDLDNPFGRSRLSHPVMRAIDRAQRTLLRSEITAEFFSAPQRYLLGADEDIFTDEDGKPIPTWDALIGRISAIGRDEEGQVPSVYTAPQVSMQPHTDMSRHDAAIFSSLVNVPVSVLGVVQDNPDSAEAMEVRWDALNKVAERAHVSFGAGWVETLQKAVMIRDGLDDPPEELDELESKWRPASMPTRAAMADAATKEIGAIPWVAETEEALRMFGHDRATRKRMLADRRRAQGGARIGALAAAGRGLLPVAAGSPGAAE</sequence>
<proteinExistence type="predicted"/>
<organism evidence="3 4">
    <name type="scientific">Litorihabitans aurantiacus</name>
    <dbReference type="NCBI Taxonomy" id="1930061"/>
    <lineage>
        <taxon>Bacteria</taxon>
        <taxon>Bacillati</taxon>
        <taxon>Actinomycetota</taxon>
        <taxon>Actinomycetes</taxon>
        <taxon>Micrococcales</taxon>
        <taxon>Beutenbergiaceae</taxon>
        <taxon>Litorihabitans</taxon>
    </lineage>
</organism>
<comment type="caution">
    <text evidence="3">The sequence shown here is derived from an EMBL/GenBank/DDBJ whole genome shotgun (WGS) entry which is preliminary data.</text>
</comment>
<feature type="region of interest" description="Disordered" evidence="1">
    <location>
        <begin position="1"/>
        <end position="22"/>
    </location>
</feature>
<reference evidence="3" key="2">
    <citation type="submission" date="2023-02" db="EMBL/GenBank/DDBJ databases">
        <authorList>
            <person name="Sun Q."/>
            <person name="Mori K."/>
        </authorList>
    </citation>
    <scope>NUCLEOTIDE SEQUENCE</scope>
    <source>
        <strain evidence="3">NBRC 112290</strain>
    </source>
</reference>
<gene>
    <name evidence="2" type="ORF">GCM10025875_35070</name>
    <name evidence="3" type="ORF">GCM10025875_36250</name>
</gene>
<dbReference type="Proteomes" id="UP001157161">
    <property type="component" value="Unassembled WGS sequence"/>
</dbReference>
<name>A0AA37XHZ6_9MICO</name>
<evidence type="ECO:0000256" key="1">
    <source>
        <dbReference type="SAM" id="MobiDB-lite"/>
    </source>
</evidence>
<dbReference type="AlphaFoldDB" id="A0AA37XHZ6"/>
<evidence type="ECO:0000313" key="2">
    <source>
        <dbReference type="EMBL" id="GMA33515.1"/>
    </source>
</evidence>
<dbReference type="EMBL" id="BSUM01000002">
    <property type="protein sequence ID" value="GMA33633.1"/>
    <property type="molecule type" value="Genomic_DNA"/>
</dbReference>
<dbReference type="Pfam" id="PF05133">
    <property type="entry name" value="SPP1_portal"/>
    <property type="match status" value="1"/>
</dbReference>
<protein>
    <submittedName>
        <fullName evidence="3">Structural protein - phage associated</fullName>
    </submittedName>
</protein>
<reference evidence="3" key="1">
    <citation type="journal article" date="2014" name="Int. J. Syst. Evol. Microbiol.">
        <title>Complete genome sequence of Corynebacterium casei LMG S-19264T (=DSM 44701T), isolated from a smear-ripened cheese.</title>
        <authorList>
            <consortium name="US DOE Joint Genome Institute (JGI-PGF)"/>
            <person name="Walter F."/>
            <person name="Albersmeier A."/>
            <person name="Kalinowski J."/>
            <person name="Ruckert C."/>
        </authorList>
    </citation>
    <scope>NUCLEOTIDE SEQUENCE</scope>
    <source>
        <strain evidence="3">NBRC 112290</strain>
    </source>
</reference>
<evidence type="ECO:0000313" key="4">
    <source>
        <dbReference type="Proteomes" id="UP001157161"/>
    </source>
</evidence>
<dbReference type="EMBL" id="BSUM01000001">
    <property type="protein sequence ID" value="GMA33515.1"/>
    <property type="molecule type" value="Genomic_DNA"/>
</dbReference>
<keyword evidence="4" id="KW-1185">Reference proteome</keyword>
<evidence type="ECO:0000313" key="3">
    <source>
        <dbReference type="EMBL" id="GMA33633.1"/>
    </source>
</evidence>
<accession>A0AA37XHZ6</accession>